<dbReference type="SUPFAM" id="SSF103107">
    <property type="entry name" value="Hypothetical protein c14orf129, hspc210"/>
    <property type="match status" value="1"/>
</dbReference>
<evidence type="ECO:0000256" key="1">
    <source>
        <dbReference type="ARBA" id="ARBA00022490"/>
    </source>
</evidence>
<dbReference type="AlphaFoldDB" id="A0A674PCF0"/>
<dbReference type="GO" id="GO:0007005">
    <property type="term" value="P:mitochondrion organization"/>
    <property type="evidence" value="ECO:0007669"/>
    <property type="project" value="UniProtKB-UniRule"/>
</dbReference>
<dbReference type="CDD" id="cd15466">
    <property type="entry name" value="CLU-central"/>
    <property type="match status" value="1"/>
</dbReference>
<evidence type="ECO:0000259" key="4">
    <source>
        <dbReference type="PROSITE" id="PS51823"/>
    </source>
</evidence>
<dbReference type="HAMAP" id="MF_03013">
    <property type="entry name" value="CLU"/>
    <property type="match status" value="1"/>
</dbReference>
<reference evidence="5" key="3">
    <citation type="submission" date="2025-09" db="UniProtKB">
        <authorList>
            <consortium name="Ensembl"/>
        </authorList>
    </citation>
    <scope>IDENTIFICATION</scope>
</reference>
<keyword evidence="6" id="KW-1185">Reference proteome</keyword>
<evidence type="ECO:0000313" key="5">
    <source>
        <dbReference type="Ensembl" id="ENSTRUP00000083274.1"/>
    </source>
</evidence>
<dbReference type="GO" id="GO:0005737">
    <property type="term" value="C:cytoplasm"/>
    <property type="evidence" value="ECO:0007669"/>
    <property type="project" value="UniProtKB-SubCell"/>
</dbReference>
<dbReference type="PANTHER" id="PTHR12601">
    <property type="entry name" value="EUKARYOTIC TRANSLATION INITIATION FACTOR 3 SUBUNIT EIF-3"/>
    <property type="match status" value="1"/>
</dbReference>
<dbReference type="InterPro" id="IPR033646">
    <property type="entry name" value="CLU-central"/>
</dbReference>
<evidence type="ECO:0000313" key="6">
    <source>
        <dbReference type="Proteomes" id="UP000005226"/>
    </source>
</evidence>
<reference evidence="5" key="2">
    <citation type="submission" date="2025-08" db="UniProtKB">
        <authorList>
            <consortium name="Ensembl"/>
        </authorList>
    </citation>
    <scope>IDENTIFICATION</scope>
</reference>
<dbReference type="GO" id="GO:0048312">
    <property type="term" value="P:intracellular distribution of mitochondria"/>
    <property type="evidence" value="ECO:0007669"/>
    <property type="project" value="TreeGrafter"/>
</dbReference>
<dbReference type="Pfam" id="PF12807">
    <property type="entry name" value="eIF3_p135"/>
    <property type="match status" value="1"/>
</dbReference>
<dbReference type="InterPro" id="IPR023231">
    <property type="entry name" value="GSKIP_dom_sf"/>
</dbReference>
<dbReference type="Proteomes" id="UP000005226">
    <property type="component" value="Chromosome 11"/>
</dbReference>
<comment type="function">
    <text evidence="2">mRNA-binding protein involved in proper cytoplasmic distribution of mitochondria. Specifically binds mRNAs of nuclear-encoded mitochondrial proteins in the cytoplasm and regulates transport or translation of these transcripts close to mitochondria, playing a role in mitochondrial biogenesis.</text>
</comment>
<dbReference type="Gene3D" id="3.30.2280.10">
    <property type="entry name" value="Hypothetical protein (hspc210)"/>
    <property type="match status" value="1"/>
</dbReference>
<feature type="compositionally biased region" description="Basic and acidic residues" evidence="3">
    <location>
        <begin position="11"/>
        <end position="21"/>
    </location>
</feature>
<sequence>MTTNSLFLYTKTEEAESKQDGNDVTDAGEESNEQEVIVIQDTGFTVKIQAPGTEPFDLQVSPQEMVQEIHQVLMDREDTCHRTCFSLQLDGNVLDNFAELKSIEGLQEGSLLKVVEEPYTVREARIHVRHIRDLLKSLDPSDAYNGVDCNSLSFLSIFTDGDLGDSGKRKKRGNELEQIDCTPPEHILPGSKDRPLVPLQPQNKDWKPMQCLKVLTMSGWNPPPGNRKMHGDLMYLYIVTVEERHVSVTASTRGFYLNQSTTYTFNPKPANPSFLSHSLVELLSQISPAFKKNFTALQKKRVQRHPFERIATPFQVYSWTAPQVDHAMDCVRAEDAYTSRLGYEEHIPGQTRDWNEELQTTRELPRKNLPERLLRERAIFKVHSDFAAAATRGAMAVIDGNVMAINPGEETRMQMFIWNNIFFSLGFDVRDHYRELGGDAAAHAAPTNDLNGVRAYGAVDVEGLYTLGTVVVDYRGYRVTAQSIIPGILEREQEQSVIYGSIDFGKTVVSHNKYLELLDKTSRPLKVQKHHVLNEKNECVELCSSVECKGIIGNDGRHYILDLLRTFPPDLNFLMVDGEELPLESQRQGFPRQHRHRLACLRQELIEAFVEHRYLLFMKMAALQLMQQKAIKDTKTDTSAITDNGECKGPLASKEFEESIPGLAQAKELAETLVAEDGSCIEVVLNACKAVGSISNTCFDIRFNPDIFSPGVRFPNNTADEVLKEKQLLKDAAAFLVSCQVPLLVKDCLDHSALPMDGVTLTEALHQRGINVRYLGSVLEFVEKTPAKAQLEHIYRIGISELITRCAKHIFKTYLQGVELSALSAAVSHFLNCFLSSFPDAVAHLPPDELVSRRKSRKRRNRVPGSGDNTVWASLTPNELWKNIASEAQSYYHFTIQCESVDQVVEKYGLQKITLLREISVKTGIQILIKEYNFDSRHKPAFTEEDILNIFPVVKHVNPKASDAFHFFQSGQAKVQQGFLKEGCELINEALNLFNNVYGAMHVEICACLRLLARLNYIMGDHPEALSNQQKAVLMSERVLGIEHPNTIQEYMHLALYCFANGQLSTALKLLYRARYLLLLVSGEDHPEMALLDSNIGLVLHGVMEYDLSLRFLENALTINKKYHGPRSLKVALSHHLVARVYESKAEFRSALQHEKEGYTIYKNQMGETHEKTKESSEYLKYLTQQAVALQRTMNEIYKNGSNASIMPLKFTAPSMASVLEQLNIINGIIFIPLSQKDLENLKAEVQRRQQQQELGKIEEPAADGLLELEDKIPVD</sequence>
<keyword evidence="2" id="KW-0694">RNA-binding</keyword>
<evidence type="ECO:0000256" key="2">
    <source>
        <dbReference type="HAMAP-Rule" id="MF_03013"/>
    </source>
</evidence>
<dbReference type="Pfam" id="PF13236">
    <property type="entry name" value="CLU"/>
    <property type="match status" value="1"/>
</dbReference>
<organism evidence="5 6">
    <name type="scientific">Takifugu rubripes</name>
    <name type="common">Japanese pufferfish</name>
    <name type="synonym">Fugu rubripes</name>
    <dbReference type="NCBI Taxonomy" id="31033"/>
    <lineage>
        <taxon>Eukaryota</taxon>
        <taxon>Metazoa</taxon>
        <taxon>Chordata</taxon>
        <taxon>Craniata</taxon>
        <taxon>Vertebrata</taxon>
        <taxon>Euteleostomi</taxon>
        <taxon>Actinopterygii</taxon>
        <taxon>Neopterygii</taxon>
        <taxon>Teleostei</taxon>
        <taxon>Neoteleostei</taxon>
        <taxon>Acanthomorphata</taxon>
        <taxon>Eupercaria</taxon>
        <taxon>Tetraodontiformes</taxon>
        <taxon>Tetradontoidea</taxon>
        <taxon>Tetraodontidae</taxon>
        <taxon>Takifugu</taxon>
    </lineage>
</organism>
<dbReference type="Ensembl" id="ENSTRUT00000089684.1">
    <property type="protein sequence ID" value="ENSTRUP00000083274.1"/>
    <property type="gene ID" value="ENSTRUG00000015850.3"/>
</dbReference>
<reference evidence="5 6" key="1">
    <citation type="journal article" date="2011" name="Genome Biol. Evol.">
        <title>Integration of the genetic map and genome assembly of fugu facilitates insights into distinct features of genome evolution in teleosts and mammals.</title>
        <authorList>
            <person name="Kai W."/>
            <person name="Kikuchi K."/>
            <person name="Tohari S."/>
            <person name="Chew A.K."/>
            <person name="Tay A."/>
            <person name="Fujiwara A."/>
            <person name="Hosoya S."/>
            <person name="Suetake H."/>
            <person name="Naruse K."/>
            <person name="Brenner S."/>
            <person name="Suzuki Y."/>
            <person name="Venkatesh B."/>
        </authorList>
    </citation>
    <scope>NUCLEOTIDE SEQUENCE [LARGE SCALE GENOMIC DNA]</scope>
</reference>
<dbReference type="InterPro" id="IPR028275">
    <property type="entry name" value="CLU_N"/>
</dbReference>
<feature type="domain" description="Clu" evidence="4">
    <location>
        <begin position="332"/>
        <end position="574"/>
    </location>
</feature>
<dbReference type="GO" id="GO:0003729">
    <property type="term" value="F:mRNA binding"/>
    <property type="evidence" value="ECO:0007669"/>
    <property type="project" value="TreeGrafter"/>
</dbReference>
<dbReference type="PROSITE" id="PS51823">
    <property type="entry name" value="CLU"/>
    <property type="match status" value="1"/>
</dbReference>
<dbReference type="InterPro" id="IPR011990">
    <property type="entry name" value="TPR-like_helical_dom_sf"/>
</dbReference>
<comment type="subcellular location">
    <subcellularLocation>
        <location evidence="2">Cytoplasm</location>
    </subcellularLocation>
    <subcellularLocation>
        <location evidence="2">Cytoplasmic granule</location>
    </subcellularLocation>
</comment>
<accession>A0A674PCF0</accession>
<evidence type="ECO:0000256" key="3">
    <source>
        <dbReference type="SAM" id="MobiDB-lite"/>
    </source>
</evidence>
<dbReference type="Pfam" id="PF15044">
    <property type="entry name" value="CLU_N"/>
    <property type="match status" value="1"/>
</dbReference>
<comment type="similarity">
    <text evidence="2">Belongs to the CLU family.</text>
</comment>
<dbReference type="InterPro" id="IPR027523">
    <property type="entry name" value="CLU_prot"/>
</dbReference>
<keyword evidence="1 2" id="KW-0963">Cytoplasm</keyword>
<gene>
    <name evidence="5" type="primary">cluha</name>
</gene>
<proteinExistence type="inferred from homology"/>
<dbReference type="GeneTree" id="ENSGT00390000012485"/>
<feature type="region of interest" description="Disordered" evidence="3">
    <location>
        <begin position="9"/>
        <end position="32"/>
    </location>
</feature>
<dbReference type="Pfam" id="PF13424">
    <property type="entry name" value="TPR_12"/>
    <property type="match status" value="2"/>
</dbReference>
<dbReference type="Gene3D" id="1.25.40.10">
    <property type="entry name" value="Tetratricopeptide repeat domain"/>
    <property type="match status" value="1"/>
</dbReference>
<dbReference type="SUPFAM" id="SSF48452">
    <property type="entry name" value="TPR-like"/>
    <property type="match status" value="2"/>
</dbReference>
<protein>
    <recommendedName>
        <fullName evidence="2">Clustered mitochondria protein homolog</fullName>
    </recommendedName>
</protein>
<dbReference type="InterPro" id="IPR025697">
    <property type="entry name" value="CLU_dom"/>
</dbReference>
<dbReference type="PANTHER" id="PTHR12601:SF10">
    <property type="entry name" value="CLUSTERED MITOCHONDRIA PROTEIN HOMOLOG"/>
    <property type="match status" value="1"/>
</dbReference>
<name>A0A674PCF0_TAKRU</name>